<dbReference type="InterPro" id="IPR012317">
    <property type="entry name" value="Poly(ADP-ribose)pol_cat_dom"/>
</dbReference>
<evidence type="ECO:0000256" key="4">
    <source>
        <dbReference type="ARBA" id="ARBA00023027"/>
    </source>
</evidence>
<dbReference type="Gene3D" id="3.10.110.10">
    <property type="entry name" value="Ubiquitin Conjugating Enzyme"/>
    <property type="match status" value="1"/>
</dbReference>
<dbReference type="SMART" id="SM00212">
    <property type="entry name" value="UBCc"/>
    <property type="match status" value="1"/>
</dbReference>
<name>A0A395NK16_TRIAR</name>
<protein>
    <recommendedName>
        <fullName evidence="6">UBC core domain-containing protein</fullName>
    </recommendedName>
</protein>
<dbReference type="EMBL" id="PXOA01000367">
    <property type="protein sequence ID" value="RFU76231.1"/>
    <property type="molecule type" value="Genomic_DNA"/>
</dbReference>
<dbReference type="InterPro" id="IPR051838">
    <property type="entry name" value="ARTD_PARP"/>
</dbReference>
<feature type="region of interest" description="Disordered" evidence="5">
    <location>
        <begin position="672"/>
        <end position="694"/>
    </location>
</feature>
<keyword evidence="8" id="KW-1185">Reference proteome</keyword>
<dbReference type="Pfam" id="PF00644">
    <property type="entry name" value="PARP"/>
    <property type="match status" value="1"/>
</dbReference>
<dbReference type="Proteomes" id="UP000266272">
    <property type="component" value="Unassembled WGS sequence"/>
</dbReference>
<gene>
    <name evidence="7" type="ORF">TARUN_6007</name>
</gene>
<dbReference type="STRING" id="490622.A0A395NK16"/>
<dbReference type="PANTHER" id="PTHR21328">
    <property type="entry name" value="POLY ADP-RIBOSE POLYMERASE FAMILY, MEMBER PARP"/>
    <property type="match status" value="1"/>
</dbReference>
<proteinExistence type="predicted"/>
<evidence type="ECO:0000256" key="2">
    <source>
        <dbReference type="ARBA" id="ARBA00022679"/>
    </source>
</evidence>
<evidence type="ECO:0000256" key="1">
    <source>
        <dbReference type="ARBA" id="ARBA00022676"/>
    </source>
</evidence>
<reference evidence="7 8" key="1">
    <citation type="journal article" date="2018" name="PLoS Pathog.">
        <title>Evolution of structural diversity of trichothecenes, a family of toxins produced by plant pathogenic and entomopathogenic fungi.</title>
        <authorList>
            <person name="Proctor R.H."/>
            <person name="McCormick S.P."/>
            <person name="Kim H.S."/>
            <person name="Cardoza R.E."/>
            <person name="Stanley A.M."/>
            <person name="Lindo L."/>
            <person name="Kelly A."/>
            <person name="Brown D.W."/>
            <person name="Lee T."/>
            <person name="Vaughan M.M."/>
            <person name="Alexander N.J."/>
            <person name="Busman M."/>
            <person name="Gutierrez S."/>
        </authorList>
    </citation>
    <scope>NUCLEOTIDE SEQUENCE [LARGE SCALE GENOMIC DNA]</scope>
    <source>
        <strain evidence="7 8">IBT 40837</strain>
    </source>
</reference>
<dbReference type="PROSITE" id="PS50127">
    <property type="entry name" value="UBC_2"/>
    <property type="match status" value="1"/>
</dbReference>
<sequence>MGSKQFNQDLGASKAIEIDGVSDVRRGDSDGEVVFSWSPKHAAAALDIRVLVLDVDSYPKSSSVMVFTESDYSMIDDVSSFLERLSTSLGNKNIQAIIKTVAEKLLAKLESSSDSCEIADSDGTLDSDDYDEVESAYDDGMDDDVFLHGTPKPISYEHVEPSLSFKRLKKDLQTAQSAGFSVGVFPRRPVRDAEFFSLSLRVAKLGIPEHALEAWDLRDDEYVVLLCRFPSHYPTISEILDTSFDEWKPHFRFGKCARPKPSIETARFAFTVSADGSSGNKVTYSGKSEAKGAGDDLVPLYMTNSINMLMNGEFLKLLKTRRRDGVSWDEALNRQKLLAKGGQHDLQHADLSNLSASNTPVSETAMPSLSHDYALDDERDFSLPMVAMQFALRRLVRCTKYCMICHQKVEDGFEALKPYVCSSPLCTYQFVSLGLGASIEHEIINNPYVVDILVSFFAAALAYPNALRQYPTGLNLKGVSAGTKTWPGEHFAAHAQFLVKTIRFDPDDAKYREIKVGDSILVVVEGTEDAFSNSILNGTFERHVCKVTMIIANHYFFEVLATLTTPINVQSLPESERPTQMSNTKEEWVRVWVFQYNCDIDNINASDRAVALTMIMRGIPSVLDMRAYLLNNPSQRLASWGRMDKNSLTLLQWIISSNRSLILQDDAVPNLIDPPKKDSDNSEATTPSNPNKVQGMSREWMQFRFLQGTPEREGLFMKELMAVSQSGSTESQFPTIFAWHGSGIHNWHSIIRTGLDFETVQNGRSYGDGVYMSNEFSTSLSYCRKSILAARKQPGQTPESFWPNSQLKPGGAITICEVVNQWDKFVKVEPHYVVNKIEWIQSLQQPFPVKPREVCAGYITQCPSRELHGKQGKTVQIPLSALPSNRRHLSQNSGTGDDTEPPESPKSPALSLESDHGETDHELLWDSDDEDVDIVMARSSKHRSSSIDSLSMRHSKLSSAAYAQKMPDENKVVRFRTDFVPGSLDLRSLPRLPEPSWATTSPLALRSLNRAIKELYQTQCNEDVDSLGWYIDFDNLTNVFHWIVELHSFELELPLAQDMKKKDCTSIVLEFRFGANFPYAPPFVRVIRPRFLPFAQGGGGHVTAGGAICSEMLTNSGWSAVMTIEKILLQIRLGLTELDPPARLDKTYGMNNTRDYSIGEAVDAYQRAARAHGWQIPDDLKNVGYGWISKD</sequence>
<organism evidence="7 8">
    <name type="scientific">Trichoderma arundinaceum</name>
    <dbReference type="NCBI Taxonomy" id="490622"/>
    <lineage>
        <taxon>Eukaryota</taxon>
        <taxon>Fungi</taxon>
        <taxon>Dikarya</taxon>
        <taxon>Ascomycota</taxon>
        <taxon>Pezizomycotina</taxon>
        <taxon>Sordariomycetes</taxon>
        <taxon>Hypocreomycetidae</taxon>
        <taxon>Hypocreales</taxon>
        <taxon>Hypocreaceae</taxon>
        <taxon>Trichoderma</taxon>
    </lineage>
</organism>
<dbReference type="GO" id="GO:0003950">
    <property type="term" value="F:NAD+ poly-ADP-ribosyltransferase activity"/>
    <property type="evidence" value="ECO:0007669"/>
    <property type="project" value="InterPro"/>
</dbReference>
<feature type="compositionally biased region" description="Basic and acidic residues" evidence="5">
    <location>
        <begin position="913"/>
        <end position="924"/>
    </location>
</feature>
<dbReference type="SUPFAM" id="SSF56399">
    <property type="entry name" value="ADP-ribosylation"/>
    <property type="match status" value="1"/>
</dbReference>
<evidence type="ECO:0000313" key="7">
    <source>
        <dbReference type="EMBL" id="RFU76231.1"/>
    </source>
</evidence>
<dbReference type="CDD" id="cd23802">
    <property type="entry name" value="UBCc_UBE2Q"/>
    <property type="match status" value="1"/>
</dbReference>
<feature type="region of interest" description="Disordered" evidence="5">
    <location>
        <begin position="878"/>
        <end position="926"/>
    </location>
</feature>
<dbReference type="SUPFAM" id="SSF54495">
    <property type="entry name" value="UBC-like"/>
    <property type="match status" value="1"/>
</dbReference>
<evidence type="ECO:0000313" key="8">
    <source>
        <dbReference type="Proteomes" id="UP000266272"/>
    </source>
</evidence>
<accession>A0A395NK16</accession>
<dbReference type="AlphaFoldDB" id="A0A395NK16"/>
<evidence type="ECO:0000259" key="6">
    <source>
        <dbReference type="PROSITE" id="PS50127"/>
    </source>
</evidence>
<keyword evidence="3" id="KW-0548">Nucleotidyltransferase</keyword>
<dbReference type="OrthoDB" id="109543at2759"/>
<feature type="domain" description="UBC core" evidence="6">
    <location>
        <begin position="1006"/>
        <end position="1178"/>
    </location>
</feature>
<evidence type="ECO:0000256" key="3">
    <source>
        <dbReference type="ARBA" id="ARBA00022695"/>
    </source>
</evidence>
<evidence type="ECO:0000256" key="5">
    <source>
        <dbReference type="SAM" id="MobiDB-lite"/>
    </source>
</evidence>
<dbReference type="GO" id="GO:0016779">
    <property type="term" value="F:nucleotidyltransferase activity"/>
    <property type="evidence" value="ECO:0007669"/>
    <property type="project" value="UniProtKB-KW"/>
</dbReference>
<dbReference type="Gene3D" id="3.90.228.10">
    <property type="match status" value="1"/>
</dbReference>
<dbReference type="InterPro" id="IPR000608">
    <property type="entry name" value="UBC"/>
</dbReference>
<keyword evidence="2" id="KW-0808">Transferase</keyword>
<feature type="compositionally biased region" description="Polar residues" evidence="5">
    <location>
        <begin position="682"/>
        <end position="694"/>
    </location>
</feature>
<dbReference type="Pfam" id="PF00179">
    <property type="entry name" value="UQ_con"/>
    <property type="match status" value="1"/>
</dbReference>
<keyword evidence="4" id="KW-0520">NAD</keyword>
<dbReference type="InterPro" id="IPR016135">
    <property type="entry name" value="UBQ-conjugating_enzyme/RWD"/>
</dbReference>
<keyword evidence="1" id="KW-0328">Glycosyltransferase</keyword>
<comment type="caution">
    <text evidence="7">The sequence shown here is derived from an EMBL/GenBank/DDBJ whole genome shotgun (WGS) entry which is preliminary data.</text>
</comment>